<organism evidence="2 3">
    <name type="scientific">Punica granatum</name>
    <name type="common">Pomegranate</name>
    <dbReference type="NCBI Taxonomy" id="22663"/>
    <lineage>
        <taxon>Eukaryota</taxon>
        <taxon>Viridiplantae</taxon>
        <taxon>Streptophyta</taxon>
        <taxon>Embryophyta</taxon>
        <taxon>Tracheophyta</taxon>
        <taxon>Spermatophyta</taxon>
        <taxon>Magnoliopsida</taxon>
        <taxon>eudicotyledons</taxon>
        <taxon>Gunneridae</taxon>
        <taxon>Pentapetalae</taxon>
        <taxon>rosids</taxon>
        <taxon>malvids</taxon>
        <taxon>Myrtales</taxon>
        <taxon>Lythraceae</taxon>
        <taxon>Punica</taxon>
    </lineage>
</organism>
<gene>
    <name evidence="2" type="ORF">CRG98_012549</name>
</gene>
<dbReference type="AlphaFoldDB" id="A0A2I0KET1"/>
<protein>
    <submittedName>
        <fullName evidence="2">Uncharacterized protein</fullName>
    </submittedName>
</protein>
<sequence>METVIVQAQARQGGPTSQAFREGHMQSRPMDQQRRKHLPAPTARVVDGQGEPTRPLWAPDRVPLLASPLLSTPWNYRSAFGVITCYVRRRGFIESRELVGRNLNTPG</sequence>
<evidence type="ECO:0000313" key="2">
    <source>
        <dbReference type="EMBL" id="PKI67011.1"/>
    </source>
</evidence>
<accession>A0A2I0KET1</accession>
<feature type="region of interest" description="Disordered" evidence="1">
    <location>
        <begin position="1"/>
        <end position="54"/>
    </location>
</feature>
<reference evidence="2 3" key="1">
    <citation type="submission" date="2017-11" db="EMBL/GenBank/DDBJ databases">
        <title>De-novo sequencing of pomegranate (Punica granatum L.) genome.</title>
        <authorList>
            <person name="Akparov Z."/>
            <person name="Amiraslanov A."/>
            <person name="Hajiyeva S."/>
            <person name="Abbasov M."/>
            <person name="Kaur K."/>
            <person name="Hamwieh A."/>
            <person name="Solovyev V."/>
            <person name="Salamov A."/>
            <person name="Braich B."/>
            <person name="Kosarev P."/>
            <person name="Mahmoud A."/>
            <person name="Hajiyev E."/>
            <person name="Babayeva S."/>
            <person name="Izzatullayeva V."/>
            <person name="Mammadov A."/>
            <person name="Mammadov A."/>
            <person name="Sharifova S."/>
            <person name="Ojaghi J."/>
            <person name="Eynullazada K."/>
            <person name="Bayramov B."/>
            <person name="Abdulazimova A."/>
            <person name="Shahmuradov I."/>
        </authorList>
    </citation>
    <scope>NUCLEOTIDE SEQUENCE [LARGE SCALE GENOMIC DNA]</scope>
    <source>
        <strain evidence="3">cv. AG2017</strain>
        <tissue evidence="2">Leaf</tissue>
    </source>
</reference>
<keyword evidence="3" id="KW-1185">Reference proteome</keyword>
<evidence type="ECO:0000256" key="1">
    <source>
        <dbReference type="SAM" id="MobiDB-lite"/>
    </source>
</evidence>
<proteinExistence type="predicted"/>
<comment type="caution">
    <text evidence="2">The sequence shown here is derived from an EMBL/GenBank/DDBJ whole genome shotgun (WGS) entry which is preliminary data.</text>
</comment>
<evidence type="ECO:0000313" key="3">
    <source>
        <dbReference type="Proteomes" id="UP000233551"/>
    </source>
</evidence>
<dbReference type="EMBL" id="PGOL01000645">
    <property type="protein sequence ID" value="PKI67011.1"/>
    <property type="molecule type" value="Genomic_DNA"/>
</dbReference>
<dbReference type="Proteomes" id="UP000233551">
    <property type="component" value="Unassembled WGS sequence"/>
</dbReference>
<name>A0A2I0KET1_PUNGR</name>